<protein>
    <submittedName>
        <fullName evidence="1">Tripeptidyl-peptidase sed2</fullName>
        <ecNumber evidence="1">3.4.14.9</ecNumber>
    </submittedName>
</protein>
<evidence type="ECO:0000313" key="1">
    <source>
        <dbReference type="EMBL" id="KAI2389213.1"/>
    </source>
</evidence>
<keyword evidence="1" id="KW-0378">Hydrolase</keyword>
<comment type="caution">
    <text evidence="1">The sequence shown here is derived from an EMBL/GenBank/DDBJ whole genome shotgun (WGS) entry which is preliminary data.</text>
</comment>
<name>A0ACB8V0S2_9EURO</name>
<proteinExistence type="predicted"/>
<dbReference type="EC" id="3.4.14.9" evidence="1"/>
<organism evidence="1">
    <name type="scientific">Ophidiomyces ophidiicola</name>
    <dbReference type="NCBI Taxonomy" id="1387563"/>
    <lineage>
        <taxon>Eukaryota</taxon>
        <taxon>Fungi</taxon>
        <taxon>Dikarya</taxon>
        <taxon>Ascomycota</taxon>
        <taxon>Pezizomycotina</taxon>
        <taxon>Eurotiomycetes</taxon>
        <taxon>Eurotiomycetidae</taxon>
        <taxon>Onygenales</taxon>
        <taxon>Onygenaceae</taxon>
        <taxon>Ophidiomyces</taxon>
    </lineage>
</organism>
<dbReference type="EMBL" id="JALBCA010000025">
    <property type="protein sequence ID" value="KAI2389213.1"/>
    <property type="molecule type" value="Genomic_DNA"/>
</dbReference>
<sequence>MLSFGLLLSVAHLLFGLEAVIASPANGFKLAERLPTIPDGWTQGDRADAASLVHLKLSVRAKNPELLHRTLLEISTPGSRRYGQHMKRDEVQAMVAPDPKASDGLVAWLREGGVKVENIDNRGDWIDFSTTVDKAERLLNTQFYHFMDKSNKVRKIRSLEYSLPSGISRHVRTVQPTTFFGQMEHHRSHILRPIKSMSDFGSSAALNTPATLRQLYSMQGFKVTNKTRNLLGVSGYLDQYARYSDLNTFIQRYAPEAKGATFSVELLNGGKNDQNSRHDSVEASLDIQYAVSLAYNTSVTYYSAGGRGPLVPDNEQPDPKDNQNEPYMEQLKYFASLPDDKIPTVLSTSYGENEQSVPKEYAKSVCDEFAKLGARGVSVIFSSGDSGVGAGCQTNDGQKRARFNPIFPAACPYVTSVGATESTSPEKAVSFSSGGFSDVFQRPTYQNQAVSAFLSQLGDKFSQYFDRNGRGFPDVAAQGVDYAVYDHGRVRPVGGTSASAPTIAAIISNLNEVRLSQGKPVLGFLNPWLYSKGHQGFTDIVNGAGTGCNGAHGGPRIPGAAWNAVRGWDPVTGFGTPNFKKLMALLPASTPATPRCYCSSHFCPYKPYSYYVDIELAMVSFWPWRGPDNSPASFEKALSQLSKRLAETNSHLDRLRQRSRRFKALWTLYTTFIYILYSVILVLVLGRERWGPLEYTSLCGGPVLIYLVRAAAASFYSYRISKSQAVLDDLQKQRNDTIEKLKEATKYNSTQQLLEKYGGAPATPQRANEDADTVEGPNGKKRRDLERQASPHPPSNRTGLSPPPTANIPRLSSPASTPQPPPDRPQTSGGIASHPLPQITSLDEPGFHPNAFPTSFYSESRQPKWYDRVLDVLLGEDETLPKNRVVLICQQCRLVNGQAPPGVRTEEELGAWRCGSCGAWNNQNDKSQKLATDTLPNPSPLSNDSQTRSKSVPDNLGQIVAAVESLNSVDEPSHVPPETVLSAEGEDR</sequence>
<gene>
    <name evidence="1" type="primary">SED2</name>
    <name evidence="1" type="ORF">LOY88_002179</name>
</gene>
<reference evidence="1" key="1">
    <citation type="journal article" date="2022" name="bioRxiv">
        <title>Population genetic analysis of Ophidiomyces ophidiicola, the causative agent of snake fungal disease, indicates recent introductions to the USA.</title>
        <authorList>
            <person name="Ladner J.T."/>
            <person name="Palmer J.M."/>
            <person name="Ettinger C.L."/>
            <person name="Stajich J.E."/>
            <person name="Farrell T.M."/>
            <person name="Glorioso B.M."/>
            <person name="Lawson B."/>
            <person name="Price S.J."/>
            <person name="Stengle A.G."/>
            <person name="Grear D.A."/>
            <person name="Lorch J.M."/>
        </authorList>
    </citation>
    <scope>NUCLEOTIDE SEQUENCE</scope>
    <source>
        <strain evidence="1">NWHC 24266-5</strain>
    </source>
</reference>
<accession>A0ACB8V0S2</accession>